<dbReference type="InterPro" id="IPR010758">
    <property type="entry name" value="Trans-2-enoyl-CoA_reductase"/>
</dbReference>
<comment type="function">
    <text evidence="9">Involved in the fatty acid synthesis (FAS II). Catalyzes the reduction of a carbon-carbon double bond in an enoyl moiety that is covalently linked to a coenzyme A (CoA).</text>
</comment>
<keyword evidence="2 9" id="KW-0444">Lipid biosynthesis</keyword>
<comment type="caution">
    <text evidence="13">The sequence shown here is derived from an EMBL/GenBank/DDBJ whole genome shotgun (WGS) entry which is preliminary data.</text>
</comment>
<evidence type="ECO:0000313" key="14">
    <source>
        <dbReference type="Proteomes" id="UP000237350"/>
    </source>
</evidence>
<keyword evidence="7 9" id="KW-0275">Fatty acid biosynthesis</keyword>
<evidence type="ECO:0000256" key="5">
    <source>
        <dbReference type="ARBA" id="ARBA00023027"/>
    </source>
</evidence>
<feature type="domain" description="Trans-2-enoyl-CoA reductase-like NAD(P)H binding" evidence="12">
    <location>
        <begin position="2"/>
        <end position="78"/>
    </location>
</feature>
<dbReference type="EMBL" id="LPWH01000002">
    <property type="protein sequence ID" value="POR05416.1"/>
    <property type="molecule type" value="Genomic_DNA"/>
</dbReference>
<dbReference type="AlphaFoldDB" id="A0A2S4K0Y3"/>
<feature type="binding site" evidence="9">
    <location>
        <begin position="138"/>
        <end position="139"/>
    </location>
    <ligand>
        <name>NAD(+)</name>
        <dbReference type="ChEBI" id="CHEBI:57540"/>
    </ligand>
</feature>
<dbReference type="OrthoDB" id="9802260at2"/>
<evidence type="ECO:0000256" key="2">
    <source>
        <dbReference type="ARBA" id="ARBA00022516"/>
    </source>
</evidence>
<accession>A0A2S4K0Y3</accession>
<dbReference type="Gene3D" id="3.40.50.720">
    <property type="entry name" value="NAD(P)-binding Rossmann-like Domain"/>
    <property type="match status" value="1"/>
</dbReference>
<evidence type="ECO:0000256" key="4">
    <source>
        <dbReference type="ARBA" id="ARBA00023002"/>
    </source>
</evidence>
<keyword evidence="14" id="KW-1185">Reference proteome</keyword>
<evidence type="ECO:0000256" key="6">
    <source>
        <dbReference type="ARBA" id="ARBA00023098"/>
    </source>
</evidence>
<dbReference type="NCBIfam" id="NF043048">
    <property type="entry name" value="EnoyACPredFabV"/>
    <property type="match status" value="1"/>
</dbReference>
<feature type="binding site" evidence="9">
    <location>
        <begin position="272"/>
        <end position="274"/>
    </location>
    <ligand>
        <name>NAD(+)</name>
        <dbReference type="ChEBI" id="CHEBI:57540"/>
    </ligand>
</feature>
<evidence type="ECO:0000256" key="7">
    <source>
        <dbReference type="ARBA" id="ARBA00023160"/>
    </source>
</evidence>
<comment type="catalytic activity">
    <reaction evidence="8 9">
        <text>a 2,3-saturated acyl-CoA + NAD(+) = a (2E)-enoyl-CoA + NADH + H(+)</text>
        <dbReference type="Rhea" id="RHEA:18177"/>
        <dbReference type="ChEBI" id="CHEBI:15378"/>
        <dbReference type="ChEBI" id="CHEBI:57540"/>
        <dbReference type="ChEBI" id="CHEBI:57945"/>
        <dbReference type="ChEBI" id="CHEBI:58856"/>
        <dbReference type="ChEBI" id="CHEBI:65111"/>
        <dbReference type="EC" id="1.3.1.44"/>
    </reaction>
</comment>
<feature type="site" description="Plays an important role in discriminating NADH against NADPH" evidence="9">
    <location>
        <position position="74"/>
    </location>
</feature>
<feature type="binding site" evidence="9">
    <location>
        <position position="224"/>
    </location>
    <ligand>
        <name>substrate</name>
    </ligand>
</feature>
<comment type="subunit">
    <text evidence="1 9">Monomer.</text>
</comment>
<feature type="domain" description="Enoyl reductase FAD binding" evidence="10">
    <location>
        <begin position="323"/>
        <end position="386"/>
    </location>
</feature>
<evidence type="ECO:0000256" key="8">
    <source>
        <dbReference type="ARBA" id="ARBA00048302"/>
    </source>
</evidence>
<dbReference type="Pfam" id="PF12242">
    <property type="entry name" value="Eno-Rase_NADH_b"/>
    <property type="match status" value="1"/>
</dbReference>
<name>A0A2S4K0Y3_9SPIO</name>
<dbReference type="UniPathway" id="UPA00094"/>
<dbReference type="PANTHER" id="PTHR37480:SF1">
    <property type="entry name" value="ENOYL-[ACYL-CARRIER-PROTEIN] REDUCTASE [NADH]"/>
    <property type="match status" value="1"/>
</dbReference>
<evidence type="ECO:0000256" key="1">
    <source>
        <dbReference type="ARBA" id="ARBA00011245"/>
    </source>
</evidence>
<evidence type="ECO:0000259" key="12">
    <source>
        <dbReference type="Pfam" id="PF12242"/>
    </source>
</evidence>
<dbReference type="InterPro" id="IPR050048">
    <property type="entry name" value="FabV-like_NADH_b"/>
</dbReference>
<proteinExistence type="inferred from homology"/>
<organism evidence="13 14">
    <name type="scientific">Alkalispirochaeta sphaeroplastigenens</name>
    <dbReference type="NCBI Taxonomy" id="1187066"/>
    <lineage>
        <taxon>Bacteria</taxon>
        <taxon>Pseudomonadati</taxon>
        <taxon>Spirochaetota</taxon>
        <taxon>Spirochaetia</taxon>
        <taxon>Spirochaetales</taxon>
        <taxon>Spirochaetaceae</taxon>
        <taxon>Alkalispirochaeta</taxon>
    </lineage>
</organism>
<dbReference type="InterPro" id="IPR024906">
    <property type="entry name" value="Eno_Rdtase_FAD-bd_dom"/>
</dbReference>
<dbReference type="NCBIfam" id="NF010177">
    <property type="entry name" value="PRK13656.1"/>
    <property type="match status" value="1"/>
</dbReference>
<dbReference type="RefSeq" id="WP_103679058.1">
    <property type="nucleotide sequence ID" value="NZ_LPWH01000002.1"/>
</dbReference>
<reference evidence="14" key="1">
    <citation type="submission" date="2015-12" db="EMBL/GenBank/DDBJ databases">
        <authorList>
            <person name="Lodha T.D."/>
            <person name="Chintalapati S."/>
            <person name="Chintalapati V.R."/>
            <person name="Sravanthi T."/>
        </authorList>
    </citation>
    <scope>NUCLEOTIDE SEQUENCE [LARGE SCALE GENOMIC DNA]</scope>
    <source>
        <strain evidence="14">JC133</strain>
    </source>
</reference>
<feature type="binding site" evidence="9">
    <location>
        <begin position="110"/>
        <end position="111"/>
    </location>
    <ligand>
        <name>NAD(+)</name>
        <dbReference type="ChEBI" id="CHEBI:57540"/>
    </ligand>
</feature>
<comment type="caution">
    <text evidence="9">Lacks conserved residue(s) required for the propagation of feature annotation.</text>
</comment>
<gene>
    <name evidence="9" type="primary">fabV</name>
    <name evidence="13" type="ORF">AU468_00640</name>
</gene>
<feature type="binding site" evidence="9">
    <location>
        <position position="243"/>
    </location>
    <ligand>
        <name>NAD(+)</name>
        <dbReference type="ChEBI" id="CHEBI:57540"/>
    </ligand>
</feature>
<comment type="pathway">
    <text evidence="9">Lipid metabolism; fatty acid biosynthesis.</text>
</comment>
<protein>
    <recommendedName>
        <fullName evidence="9">Trans-2-enoyl-CoA reductase [NADH]</fullName>
        <shortName evidence="9">TER</shortName>
        <ecNumber evidence="9">1.3.1.44</ecNumber>
    </recommendedName>
</protein>
<sequence>MIIKPMIRNNICMNAHPGGCELNVKQQIDYVRRNSPVPAPQRVLVIGASAGYGLSSRIAAAFGAGARTIGVSFETPAKGSRTASAGWYLDQAFRKEASAAGLEHKSIIGDAFSHQIKEETVQEIRSMMGQVDLVVYSLASGIRIDPDTGEMYRSTLKPIGRDYRALSLDSRTGEVAEATVPAATEEEIAQTVKVMGGEDWELWIRALQEGGVLAPGAVTVAYSYIGPKLTFPLYRDGTIGRAKDHLEETARRLDTALRDSGGRAWVSVNKALVTRASSVIPAVPLYLALLYRIMKEKGIHEGTIEQCVRLFSEKLFAGEEPPVDSLGRIRIDDWEMRQDVQDEVERDWEKITAETLPRLGDVEGIKEDFLRIHGFGFPGIDYSADVDIQARTDDNGAG</sequence>
<evidence type="ECO:0000259" key="10">
    <source>
        <dbReference type="Pfam" id="PF07055"/>
    </source>
</evidence>
<evidence type="ECO:0000313" key="13">
    <source>
        <dbReference type="EMBL" id="POR05416.1"/>
    </source>
</evidence>
<keyword evidence="3 9" id="KW-0276">Fatty acid metabolism</keyword>
<dbReference type="Pfam" id="PF12241">
    <property type="entry name" value="Enoyl_reductase"/>
    <property type="match status" value="1"/>
</dbReference>
<keyword evidence="5 9" id="KW-0520">NAD</keyword>
<dbReference type="GO" id="GO:0051287">
    <property type="term" value="F:NAD binding"/>
    <property type="evidence" value="ECO:0007669"/>
    <property type="project" value="UniProtKB-UniRule"/>
</dbReference>
<evidence type="ECO:0000256" key="9">
    <source>
        <dbReference type="HAMAP-Rule" id="MF_01838"/>
    </source>
</evidence>
<dbReference type="PANTHER" id="PTHR37480">
    <property type="entry name" value="ENOYL-[ACYL-CARRIER-PROTEIN] REDUCTASE [NADH]"/>
    <property type="match status" value="1"/>
</dbReference>
<comment type="similarity">
    <text evidence="9">Belongs to the TER reductase family.</text>
</comment>
<keyword evidence="4 9" id="KW-0560">Oxidoreductase</keyword>
<feature type="domain" description="Trans-2-enoyl-CoA reductase catalytic" evidence="11">
    <location>
        <begin position="81"/>
        <end position="316"/>
    </location>
</feature>
<evidence type="ECO:0000256" key="3">
    <source>
        <dbReference type="ARBA" id="ARBA00022832"/>
    </source>
</evidence>
<keyword evidence="6 9" id="KW-0443">Lipid metabolism</keyword>
<dbReference type="GO" id="GO:0050343">
    <property type="term" value="F:trans-2-enoyl-CoA reductase (NADH) activity"/>
    <property type="evidence" value="ECO:0007669"/>
    <property type="project" value="UniProtKB-UniRule"/>
</dbReference>
<evidence type="ECO:0000259" key="11">
    <source>
        <dbReference type="Pfam" id="PF12241"/>
    </source>
</evidence>
<dbReference type="Proteomes" id="UP000237350">
    <property type="component" value="Unassembled WGS sequence"/>
</dbReference>
<dbReference type="EC" id="1.3.1.44" evidence="9"/>
<dbReference type="Pfam" id="PF07055">
    <property type="entry name" value="Eno-Rase_FAD_bd"/>
    <property type="match status" value="1"/>
</dbReference>
<dbReference type="GO" id="GO:0004318">
    <property type="term" value="F:enoyl-[acyl-carrier-protein] reductase (NADH) activity"/>
    <property type="evidence" value="ECO:0007669"/>
    <property type="project" value="TreeGrafter"/>
</dbReference>
<feature type="binding site" evidence="9">
    <location>
        <begin position="73"/>
        <end position="74"/>
    </location>
    <ligand>
        <name>NAD(+)</name>
        <dbReference type="ChEBI" id="CHEBI:57540"/>
    </ligand>
</feature>
<dbReference type="HAMAP" id="MF_01838">
    <property type="entry name" value="FabV_reductase"/>
    <property type="match status" value="1"/>
</dbReference>
<dbReference type="InterPro" id="IPR024910">
    <property type="entry name" value="Enoyl-CoA_Rdtase_cat_dom"/>
</dbReference>
<feature type="active site" description="Proton donor" evidence="9">
    <location>
        <position position="234"/>
    </location>
</feature>
<dbReference type="GO" id="GO:0006633">
    <property type="term" value="P:fatty acid biosynthetic process"/>
    <property type="evidence" value="ECO:0007669"/>
    <property type="project" value="UniProtKB-UniRule"/>
</dbReference>